<dbReference type="GO" id="GO:0006635">
    <property type="term" value="P:fatty acid beta-oxidation"/>
    <property type="evidence" value="ECO:0007669"/>
    <property type="project" value="TreeGrafter"/>
</dbReference>
<dbReference type="InterPro" id="IPR006108">
    <property type="entry name" value="3HC_DH_C"/>
</dbReference>
<dbReference type="EMBL" id="MIJF01000035">
    <property type="protein sequence ID" value="OEF99059.1"/>
    <property type="molecule type" value="Genomic_DNA"/>
</dbReference>
<dbReference type="FunFam" id="3.40.50.720:FF:000009">
    <property type="entry name" value="Fatty oxidation complex, alpha subunit"/>
    <property type="match status" value="1"/>
</dbReference>
<name>A0A1D2YTP9_9BACI</name>
<dbReference type="InterPro" id="IPR013328">
    <property type="entry name" value="6PGD_dom2"/>
</dbReference>
<feature type="domain" description="3-hydroxyacyl-CoA dehydrogenase C-terminal" evidence="4">
    <location>
        <begin position="186"/>
        <end position="282"/>
    </location>
</feature>
<dbReference type="InterPro" id="IPR006176">
    <property type="entry name" value="3-OHacyl-CoA_DH_NAD-bd"/>
</dbReference>
<dbReference type="Gene3D" id="3.40.50.720">
    <property type="entry name" value="NAD(P)-binding Rossmann-like Domain"/>
    <property type="match status" value="1"/>
</dbReference>
<gene>
    <name evidence="6" type="ORF">BHF71_02430</name>
</gene>
<protein>
    <submittedName>
        <fullName evidence="6">3-hydroxybutyryl-CoA dehydrogenase</fullName>
    </submittedName>
</protein>
<comment type="caution">
    <text evidence="6">The sequence shown here is derived from an EMBL/GenBank/DDBJ whole genome shotgun (WGS) entry which is preliminary data.</text>
</comment>
<comment type="pathway">
    <text evidence="1">Lipid metabolism; butanoate metabolism.</text>
</comment>
<dbReference type="AlphaFoldDB" id="A0A1D2YTP9"/>
<dbReference type="GO" id="GO:0008691">
    <property type="term" value="F:3-hydroxybutyryl-CoA dehydrogenase activity"/>
    <property type="evidence" value="ECO:0007669"/>
    <property type="project" value="TreeGrafter"/>
</dbReference>
<dbReference type="GO" id="GO:0070403">
    <property type="term" value="F:NAD+ binding"/>
    <property type="evidence" value="ECO:0007669"/>
    <property type="project" value="InterPro"/>
</dbReference>
<dbReference type="SUPFAM" id="SSF51735">
    <property type="entry name" value="NAD(P)-binding Rossmann-fold domains"/>
    <property type="match status" value="1"/>
</dbReference>
<dbReference type="InterPro" id="IPR022694">
    <property type="entry name" value="3-OHacyl-CoA_DH"/>
</dbReference>
<proteinExistence type="inferred from homology"/>
<evidence type="ECO:0000313" key="6">
    <source>
        <dbReference type="EMBL" id="OEF99059.1"/>
    </source>
</evidence>
<dbReference type="Pfam" id="PF02737">
    <property type="entry name" value="3HCDH_N"/>
    <property type="match status" value="1"/>
</dbReference>
<sequence>MPIRKVGVIGAGVMGLGITQVLAERGFEVVLVDKDETNIEKAKQHLIHLLDKKIQKWGITEVEKKIILSKIIFTTDKSLLSDVDFIFETVDEILEVKKTLFSELDNICRPDVIFATNTSTLSITEIAAATNRASKFIGLNFTHPVVERQLVQIIRGLKTSDDTYNISKKFVEKIGKTGIQVYEAPGYVTVRLILPLLNDAMNLVVEGVASAEDVDKAMKLGFDFPYGPLEMADRMGLDAVLRVTEGLYKEYGDVKYRPALILRKLVRAGHLGEKTGEGFFKYNEVGERIN</sequence>
<dbReference type="InterPro" id="IPR008927">
    <property type="entry name" value="6-PGluconate_DH-like_C_sf"/>
</dbReference>
<dbReference type="PANTHER" id="PTHR48075">
    <property type="entry name" value="3-HYDROXYACYL-COA DEHYDROGENASE FAMILY PROTEIN"/>
    <property type="match status" value="1"/>
</dbReference>
<dbReference type="RefSeq" id="WP_069657036.1">
    <property type="nucleotide sequence ID" value="NZ_MIJF01000035.1"/>
</dbReference>
<dbReference type="SUPFAM" id="SSF48179">
    <property type="entry name" value="6-phosphogluconate dehydrogenase C-terminal domain-like"/>
    <property type="match status" value="1"/>
</dbReference>
<dbReference type="PANTHER" id="PTHR48075:SF5">
    <property type="entry name" value="3-HYDROXYBUTYRYL-COA DEHYDROGENASE"/>
    <property type="match status" value="1"/>
</dbReference>
<evidence type="ECO:0000313" key="7">
    <source>
        <dbReference type="Proteomes" id="UP000243739"/>
    </source>
</evidence>
<keyword evidence="7" id="KW-1185">Reference proteome</keyword>
<feature type="domain" description="3-hydroxyacyl-CoA dehydrogenase NAD binding" evidence="5">
    <location>
        <begin position="5"/>
        <end position="182"/>
    </location>
</feature>
<evidence type="ECO:0000256" key="3">
    <source>
        <dbReference type="ARBA" id="ARBA00023002"/>
    </source>
</evidence>
<evidence type="ECO:0000256" key="1">
    <source>
        <dbReference type="ARBA" id="ARBA00005086"/>
    </source>
</evidence>
<evidence type="ECO:0000259" key="5">
    <source>
        <dbReference type="Pfam" id="PF02737"/>
    </source>
</evidence>
<organism evidence="6 7">
    <name type="scientific">Vulcanibacillus modesticaldus</name>
    <dbReference type="NCBI Taxonomy" id="337097"/>
    <lineage>
        <taxon>Bacteria</taxon>
        <taxon>Bacillati</taxon>
        <taxon>Bacillota</taxon>
        <taxon>Bacilli</taxon>
        <taxon>Bacillales</taxon>
        <taxon>Bacillaceae</taxon>
        <taxon>Vulcanibacillus</taxon>
    </lineage>
</organism>
<evidence type="ECO:0000259" key="4">
    <source>
        <dbReference type="Pfam" id="PF00725"/>
    </source>
</evidence>
<keyword evidence="3" id="KW-0560">Oxidoreductase</keyword>
<dbReference type="STRING" id="337097.BHF71_02430"/>
<reference evidence="6 7" key="1">
    <citation type="submission" date="2016-09" db="EMBL/GenBank/DDBJ databases">
        <title>Draft genome sequence for the type strain of Vulcanibacillus modesticaldus BR, a strictly anaerobic, moderately thermophilic, and nitrate-reducing bacterium from deep sea-hydrothermal vents of the Mid-Atlantic Ridge.</title>
        <authorList>
            <person name="Abin C.A."/>
            <person name="Hollibaugh J.T."/>
        </authorList>
    </citation>
    <scope>NUCLEOTIDE SEQUENCE [LARGE SCALE GENOMIC DNA]</scope>
    <source>
        <strain evidence="6 7">BR</strain>
    </source>
</reference>
<dbReference type="PIRSF" id="PIRSF000105">
    <property type="entry name" value="HCDH"/>
    <property type="match status" value="1"/>
</dbReference>
<dbReference type="Pfam" id="PF00725">
    <property type="entry name" value="3HCDH"/>
    <property type="match status" value="1"/>
</dbReference>
<dbReference type="OrthoDB" id="9771883at2"/>
<dbReference type="Gene3D" id="1.10.1040.10">
    <property type="entry name" value="N-(1-d-carboxylethyl)-l-norvaline Dehydrogenase, domain 2"/>
    <property type="match status" value="1"/>
</dbReference>
<evidence type="ECO:0000256" key="2">
    <source>
        <dbReference type="ARBA" id="ARBA00009463"/>
    </source>
</evidence>
<comment type="similarity">
    <text evidence="2">Belongs to the 3-hydroxyacyl-CoA dehydrogenase family.</text>
</comment>
<accession>A0A1D2YTP9</accession>
<dbReference type="InterPro" id="IPR036291">
    <property type="entry name" value="NAD(P)-bd_dom_sf"/>
</dbReference>
<dbReference type="Proteomes" id="UP000243739">
    <property type="component" value="Unassembled WGS sequence"/>
</dbReference>